<comment type="caution">
    <text evidence="5">The sequence shown here is derived from an EMBL/GenBank/DDBJ whole genome shotgun (WGS) entry which is preliminary data.</text>
</comment>
<dbReference type="InterPro" id="IPR001845">
    <property type="entry name" value="HTH_ArsR_DNA-bd_dom"/>
</dbReference>
<reference evidence="5 6" key="1">
    <citation type="submission" date="2019-10" db="EMBL/GenBank/DDBJ databases">
        <title>Gracilibacillus salitolerans sp. nov., a moderate halophile isolated from a saline soil in northwest China.</title>
        <authorList>
            <person name="Gan L."/>
        </authorList>
    </citation>
    <scope>NUCLEOTIDE SEQUENCE [LARGE SCALE GENOMIC DNA]</scope>
    <source>
        <strain evidence="5 6">TP2-8</strain>
    </source>
</reference>
<name>A0A6N7R1C3_9BACI</name>
<feature type="domain" description="HTH arsR-type" evidence="4">
    <location>
        <begin position="14"/>
        <end position="82"/>
    </location>
</feature>
<dbReference type="SUPFAM" id="SSF46785">
    <property type="entry name" value="Winged helix' DNA-binding domain"/>
    <property type="match status" value="1"/>
</dbReference>
<dbReference type="InterPro" id="IPR011991">
    <property type="entry name" value="ArsR-like_HTH"/>
</dbReference>
<dbReference type="InterPro" id="IPR036388">
    <property type="entry name" value="WH-like_DNA-bd_sf"/>
</dbReference>
<dbReference type="Gene3D" id="1.10.10.10">
    <property type="entry name" value="Winged helix-like DNA-binding domain superfamily/Winged helix DNA-binding domain"/>
    <property type="match status" value="1"/>
</dbReference>
<evidence type="ECO:0000259" key="4">
    <source>
        <dbReference type="SMART" id="SM00418"/>
    </source>
</evidence>
<dbReference type="GO" id="GO:0003700">
    <property type="term" value="F:DNA-binding transcription factor activity"/>
    <property type="evidence" value="ECO:0007669"/>
    <property type="project" value="InterPro"/>
</dbReference>
<evidence type="ECO:0000313" key="5">
    <source>
        <dbReference type="EMBL" id="MRI67442.1"/>
    </source>
</evidence>
<accession>A0A6N7R1C3</accession>
<evidence type="ECO:0000256" key="2">
    <source>
        <dbReference type="ARBA" id="ARBA00023125"/>
    </source>
</evidence>
<organism evidence="5 6">
    <name type="scientific">Gracilibacillus thailandensis</name>
    <dbReference type="NCBI Taxonomy" id="563735"/>
    <lineage>
        <taxon>Bacteria</taxon>
        <taxon>Bacillati</taxon>
        <taxon>Bacillota</taxon>
        <taxon>Bacilli</taxon>
        <taxon>Bacillales</taxon>
        <taxon>Bacillaceae</taxon>
        <taxon>Gracilibacillus</taxon>
    </lineage>
</organism>
<evidence type="ECO:0000256" key="1">
    <source>
        <dbReference type="ARBA" id="ARBA00023015"/>
    </source>
</evidence>
<keyword evidence="3" id="KW-0804">Transcription</keyword>
<evidence type="ECO:0000256" key="3">
    <source>
        <dbReference type="ARBA" id="ARBA00023163"/>
    </source>
</evidence>
<dbReference type="SMART" id="SM00418">
    <property type="entry name" value="HTH_ARSR"/>
    <property type="match status" value="1"/>
</dbReference>
<dbReference type="EMBL" id="WJEE01000032">
    <property type="protein sequence ID" value="MRI67442.1"/>
    <property type="molecule type" value="Genomic_DNA"/>
</dbReference>
<dbReference type="InterPro" id="IPR051011">
    <property type="entry name" value="Metal_resp_trans_reg"/>
</dbReference>
<dbReference type="Pfam" id="PF12840">
    <property type="entry name" value="HTH_20"/>
    <property type="match status" value="1"/>
</dbReference>
<dbReference type="PANTHER" id="PTHR43132:SF2">
    <property type="entry name" value="ARSENICAL RESISTANCE OPERON REPRESSOR ARSR-RELATED"/>
    <property type="match status" value="1"/>
</dbReference>
<dbReference type="CDD" id="cd00090">
    <property type="entry name" value="HTH_ARSR"/>
    <property type="match status" value="1"/>
</dbReference>
<dbReference type="RefSeq" id="WP_018933013.1">
    <property type="nucleotide sequence ID" value="NZ_JBHUMW010000069.1"/>
</dbReference>
<keyword evidence="6" id="KW-1185">Reference proteome</keyword>
<protein>
    <submittedName>
        <fullName evidence="5">Helix-turn-helix domain-containing protein</fullName>
    </submittedName>
</protein>
<gene>
    <name evidence="5" type="ORF">GH885_14055</name>
</gene>
<dbReference type="PIRSF" id="PIRSF030050">
    <property type="entry name" value="UCP030050_HTH"/>
    <property type="match status" value="1"/>
</dbReference>
<proteinExistence type="predicted"/>
<dbReference type="Proteomes" id="UP000435187">
    <property type="component" value="Unassembled WGS sequence"/>
</dbReference>
<dbReference type="AlphaFoldDB" id="A0A6N7R1C3"/>
<evidence type="ECO:0000313" key="6">
    <source>
        <dbReference type="Proteomes" id="UP000435187"/>
    </source>
</evidence>
<dbReference type="PANTHER" id="PTHR43132">
    <property type="entry name" value="ARSENICAL RESISTANCE OPERON REPRESSOR ARSR-RELATED"/>
    <property type="match status" value="1"/>
</dbReference>
<sequence length="307" mass="34686">MLELSLEDQKKLRKVARALSSEVRLQIISLLSKQNMNINQLAESIGIPMSTAASHIKVLEEAELILTELRPASRGAMKVCTRNFDDVHIKLNTSKNYAGEYENYEIEMPIGQYTDFSVSPTCGMANHDGLIIQEDDPVNFYNPARSSAQLIWTRKGYLEYKFPLAIPPSATVKELQVSFEVCSEAPNHDHHWPSDISVWLNGVDVGTWTSPGDFGDRPGKLNPKYWAESTNTQYGTLKTWKVTEDKAMIDDIPFSNVTVDDLNLYENNFLTFRVGIKDNALHKGGFNIFGKEFGDYPQDIKLKVVFQ</sequence>
<dbReference type="GO" id="GO:0003677">
    <property type="term" value="F:DNA binding"/>
    <property type="evidence" value="ECO:0007669"/>
    <property type="project" value="UniProtKB-KW"/>
</dbReference>
<dbReference type="InterPro" id="IPR016943">
    <property type="entry name" value="UCP030050_HTH"/>
</dbReference>
<keyword evidence="1" id="KW-0805">Transcription regulation</keyword>
<keyword evidence="2" id="KW-0238">DNA-binding</keyword>
<dbReference type="InterPro" id="IPR036390">
    <property type="entry name" value="WH_DNA-bd_sf"/>
</dbReference>